<dbReference type="KEGG" id="aprc:113856507"/>
<dbReference type="AlphaFoldDB" id="A0A8B8KJX7"/>
<dbReference type="GO" id="GO:0006353">
    <property type="term" value="P:DNA-templated transcription termination"/>
    <property type="evidence" value="ECO:0007669"/>
    <property type="project" value="UniProtKB-KW"/>
</dbReference>
<dbReference type="InterPro" id="IPR038538">
    <property type="entry name" value="MTERF_sf"/>
</dbReference>
<keyword evidence="2" id="KW-0804">Transcription</keyword>
<keyword evidence="2" id="KW-0806">Transcription termination</keyword>
<sequence>MVPNFLIIRFTATAYASSFTHYNNKGTQILLGSLLLHKHNASLHLFRSFTSDINNHKGDTFTVSYLVNSCGVSPELAKKLSIKVHLKNPDGPNAVLDLLKAYGFSKTHVANLVAKYPEVLTAKADNTLLPKLKFFHSVGVSNTDMPKIIIRNYLILRRSLEKCLIPRYELLRSVVRNDEEVVRVLRSDPFGFTYCETRNHLVRNIEVLRQCGVPQASISLLVVHFPSVSNAKHSKFVEAIKIVEEIGFDPLKTSFVQGLQVLLHLSKVRWETKFEVYERWGWDREMALRAFIKFPTFMALSEKIVTEKMNFLVNDMGLTSENIAEYPPILAYNLKKRIIPRFSVIKILVSKGLLENNLHFSSFICLSEEKFLKKFVNNFQKDLPHLQDVYTDLINCENVI</sequence>
<dbReference type="PANTHER" id="PTHR13068">
    <property type="entry name" value="CGI-12 PROTEIN-RELATED"/>
    <property type="match status" value="1"/>
</dbReference>
<evidence type="ECO:0000256" key="3">
    <source>
        <dbReference type="ARBA" id="ARBA00022946"/>
    </source>
</evidence>
<evidence type="ECO:0000313" key="4">
    <source>
        <dbReference type="Proteomes" id="UP000694853"/>
    </source>
</evidence>
<dbReference type="GO" id="GO:0003676">
    <property type="term" value="F:nucleic acid binding"/>
    <property type="evidence" value="ECO:0007669"/>
    <property type="project" value="InterPro"/>
</dbReference>
<accession>A0A8B8KJX7</accession>
<dbReference type="Pfam" id="PF02536">
    <property type="entry name" value="mTERF"/>
    <property type="match status" value="1"/>
</dbReference>
<keyword evidence="4" id="KW-1185">Reference proteome</keyword>
<proteinExistence type="inferred from homology"/>
<dbReference type="SMART" id="SM00733">
    <property type="entry name" value="Mterf"/>
    <property type="match status" value="7"/>
</dbReference>
<gene>
    <name evidence="5" type="primary">LOC113856507</name>
</gene>
<name>A0A8B8KJX7_ABRPR</name>
<protein>
    <submittedName>
        <fullName evidence="5">Transcription termination factor MTERF6, chloroplastic/mitochondrial-like</fullName>
    </submittedName>
</protein>
<organism evidence="4 5">
    <name type="scientific">Abrus precatorius</name>
    <name type="common">Indian licorice</name>
    <name type="synonym">Glycine abrus</name>
    <dbReference type="NCBI Taxonomy" id="3816"/>
    <lineage>
        <taxon>Eukaryota</taxon>
        <taxon>Viridiplantae</taxon>
        <taxon>Streptophyta</taxon>
        <taxon>Embryophyta</taxon>
        <taxon>Tracheophyta</taxon>
        <taxon>Spermatophyta</taxon>
        <taxon>Magnoliopsida</taxon>
        <taxon>eudicotyledons</taxon>
        <taxon>Gunneridae</taxon>
        <taxon>Pentapetalae</taxon>
        <taxon>rosids</taxon>
        <taxon>fabids</taxon>
        <taxon>Fabales</taxon>
        <taxon>Fabaceae</taxon>
        <taxon>Papilionoideae</taxon>
        <taxon>50 kb inversion clade</taxon>
        <taxon>NPAAA clade</taxon>
        <taxon>indigoferoid/millettioid clade</taxon>
        <taxon>Abreae</taxon>
        <taxon>Abrus</taxon>
    </lineage>
</organism>
<comment type="similarity">
    <text evidence="1">Belongs to the mTERF family.</text>
</comment>
<dbReference type="OrthoDB" id="637682at2759"/>
<dbReference type="FunFam" id="1.25.70.10:FF:000001">
    <property type="entry name" value="Mitochondrial transcription termination factor-like"/>
    <property type="match status" value="1"/>
</dbReference>
<evidence type="ECO:0000313" key="5">
    <source>
        <dbReference type="RefSeq" id="XP_027344142.1"/>
    </source>
</evidence>
<dbReference type="Gene3D" id="1.25.70.10">
    <property type="entry name" value="Transcription termination factor 3, mitochondrial"/>
    <property type="match status" value="1"/>
</dbReference>
<reference evidence="5" key="2">
    <citation type="submission" date="2025-08" db="UniProtKB">
        <authorList>
            <consortium name="RefSeq"/>
        </authorList>
    </citation>
    <scope>IDENTIFICATION</scope>
    <source>
        <tissue evidence="5">Young leaves</tissue>
    </source>
</reference>
<dbReference type="PANTHER" id="PTHR13068:SF133">
    <property type="entry name" value="MITOCHONDRIAL TRANSCRIPTION TERMINATION FACTOR FAMILY PROTEIN"/>
    <property type="match status" value="1"/>
</dbReference>
<keyword evidence="2" id="KW-0805">Transcription regulation</keyword>
<reference evidence="4" key="1">
    <citation type="journal article" date="2019" name="Toxins">
        <title>Detection of Abrin-Like and Prepropulchellin-Like Toxin Genes and Transcripts Using Whole Genome Sequencing and Full-Length Transcript Sequencing of Abrus precatorius.</title>
        <authorList>
            <person name="Hovde B.T."/>
            <person name="Daligault H.E."/>
            <person name="Hanschen E.R."/>
            <person name="Kunde Y.A."/>
            <person name="Johnson M.B."/>
            <person name="Starkenburg S.R."/>
            <person name="Johnson S.L."/>
        </authorList>
    </citation>
    <scope>NUCLEOTIDE SEQUENCE [LARGE SCALE GENOMIC DNA]</scope>
</reference>
<evidence type="ECO:0000256" key="1">
    <source>
        <dbReference type="ARBA" id="ARBA00007692"/>
    </source>
</evidence>
<dbReference type="Proteomes" id="UP000694853">
    <property type="component" value="Unplaced"/>
</dbReference>
<dbReference type="InterPro" id="IPR003690">
    <property type="entry name" value="MTERF"/>
</dbReference>
<keyword evidence="3" id="KW-0809">Transit peptide</keyword>
<evidence type="ECO:0000256" key="2">
    <source>
        <dbReference type="ARBA" id="ARBA00022472"/>
    </source>
</evidence>
<dbReference type="GeneID" id="113856507"/>
<dbReference type="RefSeq" id="XP_027344142.1">
    <property type="nucleotide sequence ID" value="XM_027488341.1"/>
</dbReference>